<dbReference type="InterPro" id="IPR009695">
    <property type="entry name" value="Diacylglyc_glucosyltr_N"/>
</dbReference>
<protein>
    <submittedName>
        <fullName evidence="6">Glycosyltransferase</fullName>
    </submittedName>
</protein>
<evidence type="ECO:0000256" key="3">
    <source>
        <dbReference type="ARBA" id="ARBA00022679"/>
    </source>
</evidence>
<accession>A0A494Y084</accession>
<dbReference type="Proteomes" id="UP000282076">
    <property type="component" value="Unassembled WGS sequence"/>
</dbReference>
<evidence type="ECO:0000259" key="5">
    <source>
        <dbReference type="Pfam" id="PF06925"/>
    </source>
</evidence>
<dbReference type="InterPro" id="IPR001296">
    <property type="entry name" value="Glyco_trans_1"/>
</dbReference>
<comment type="caution">
    <text evidence="6">The sequence shown here is derived from an EMBL/GenBank/DDBJ whole genome shotgun (WGS) entry which is preliminary data.</text>
</comment>
<sequence>MRENKREKILILTGTLGDGHNQAAKAILEATGFYRPEVEVKIVDFLQWTHPYLHSVGRFCYMQWVKGLPSVYGYLYRKTRDENTLSNLFKRIRSFSADRMSKLLDEVEPTVVVSTFPGAASAMSYLKAQHLTDVPTVTVITDYTDHSYWIHPFTDRYMVGAEHVKQALVKHGVPIRNIEVTGIPIKLSFTRAYNRVALFEKHGLDPSMPVILVMGGGDGLIGKQLSSLLRSEQSPCSLQFIFVCGRNEKLKKSLEEELGSRKTKSRHRVVITGFVDYVHELMALSDVIVTKPGGVTVSEALALELPMILYKPIPGQEQENSAYLIRIGAALEAGNVADLKERLLNMMENRASLADLKNNARLNNLKDGAYNVLTAILQTQNQYVPAFENSHTAWAGANA</sequence>
<evidence type="ECO:0000259" key="4">
    <source>
        <dbReference type="Pfam" id="PF00534"/>
    </source>
</evidence>
<keyword evidence="3 6" id="KW-0808">Transferase</keyword>
<evidence type="ECO:0000256" key="2">
    <source>
        <dbReference type="ARBA" id="ARBA00022676"/>
    </source>
</evidence>
<dbReference type="InterPro" id="IPR050519">
    <property type="entry name" value="Glycosyltransf_28_UgtP"/>
</dbReference>
<gene>
    <name evidence="6" type="ORF">D7Z26_05785</name>
</gene>
<dbReference type="GO" id="GO:0016758">
    <property type="term" value="F:hexosyltransferase activity"/>
    <property type="evidence" value="ECO:0007669"/>
    <property type="project" value="InterPro"/>
</dbReference>
<dbReference type="AlphaFoldDB" id="A0A494Y084"/>
<dbReference type="PANTHER" id="PTHR43025:SF3">
    <property type="entry name" value="MONOGALACTOSYLDIACYLGLYCEROL SYNTHASE 1, CHLOROPLASTIC"/>
    <property type="match status" value="1"/>
</dbReference>
<dbReference type="Pfam" id="PF06925">
    <property type="entry name" value="MGDG_synth"/>
    <property type="match status" value="1"/>
</dbReference>
<evidence type="ECO:0000256" key="1">
    <source>
        <dbReference type="ARBA" id="ARBA00006962"/>
    </source>
</evidence>
<reference evidence="6 7" key="1">
    <citation type="submission" date="2018-10" db="EMBL/GenBank/DDBJ databases">
        <title>Cohnella sp. M2MS4P-1, whole genome shotgun sequence.</title>
        <authorList>
            <person name="Tuo L."/>
        </authorList>
    </citation>
    <scope>NUCLEOTIDE SEQUENCE [LARGE SCALE GENOMIC DNA]</scope>
    <source>
        <strain evidence="6 7">M2MS4P-1</strain>
    </source>
</reference>
<proteinExistence type="inferred from homology"/>
<dbReference type="RefSeq" id="WP_120975121.1">
    <property type="nucleotide sequence ID" value="NZ_RBZM01000003.1"/>
</dbReference>
<keyword evidence="7" id="KW-1185">Reference proteome</keyword>
<dbReference type="SUPFAM" id="SSF53756">
    <property type="entry name" value="UDP-Glycosyltransferase/glycogen phosphorylase"/>
    <property type="match status" value="1"/>
</dbReference>
<dbReference type="OrthoDB" id="9815663at2"/>
<dbReference type="EMBL" id="RBZM01000003">
    <property type="protein sequence ID" value="RKP56154.1"/>
    <property type="molecule type" value="Genomic_DNA"/>
</dbReference>
<feature type="domain" description="Glycosyl transferase family 1" evidence="4">
    <location>
        <begin position="242"/>
        <end position="361"/>
    </location>
</feature>
<keyword evidence="2" id="KW-0328">Glycosyltransferase</keyword>
<organism evidence="6 7">
    <name type="scientific">Cohnella endophytica</name>
    <dbReference type="NCBI Taxonomy" id="2419778"/>
    <lineage>
        <taxon>Bacteria</taxon>
        <taxon>Bacillati</taxon>
        <taxon>Bacillota</taxon>
        <taxon>Bacilli</taxon>
        <taxon>Bacillales</taxon>
        <taxon>Paenibacillaceae</taxon>
        <taxon>Cohnella</taxon>
    </lineage>
</organism>
<evidence type="ECO:0000313" key="6">
    <source>
        <dbReference type="EMBL" id="RKP56154.1"/>
    </source>
</evidence>
<evidence type="ECO:0000313" key="7">
    <source>
        <dbReference type="Proteomes" id="UP000282076"/>
    </source>
</evidence>
<dbReference type="PANTHER" id="PTHR43025">
    <property type="entry name" value="MONOGALACTOSYLDIACYLGLYCEROL SYNTHASE"/>
    <property type="match status" value="1"/>
</dbReference>
<dbReference type="GO" id="GO:0016020">
    <property type="term" value="C:membrane"/>
    <property type="evidence" value="ECO:0007669"/>
    <property type="project" value="GOC"/>
</dbReference>
<dbReference type="Pfam" id="PF00534">
    <property type="entry name" value="Glycos_transf_1"/>
    <property type="match status" value="1"/>
</dbReference>
<feature type="domain" description="Diacylglycerol glucosyltransferase N-terminal" evidence="5">
    <location>
        <begin position="20"/>
        <end position="185"/>
    </location>
</feature>
<dbReference type="GO" id="GO:0009247">
    <property type="term" value="P:glycolipid biosynthetic process"/>
    <property type="evidence" value="ECO:0007669"/>
    <property type="project" value="InterPro"/>
</dbReference>
<comment type="similarity">
    <text evidence="1">Belongs to the glycosyltransferase 28 family.</text>
</comment>
<name>A0A494Y084_9BACL</name>
<dbReference type="Gene3D" id="3.40.50.2000">
    <property type="entry name" value="Glycogen Phosphorylase B"/>
    <property type="match status" value="1"/>
</dbReference>